<dbReference type="Proteomes" id="UP000807504">
    <property type="component" value="Unassembled WGS sequence"/>
</dbReference>
<sequence length="159" mass="17376">MSSRQRACPAVNPSSLVDIRPLPPLNGVTPLLGASFASYGSGWTGTNFLGLRDGGPRCIALLGSVLDLPLWPHLWVLCSLEVCPMSAGGPCPRRVRPVVAALPSTRLLALPSSSRRGYPSLSFLSNLRHMRYQEAEYAQSRMIFKNFCMMLPFLSQKNS</sequence>
<proteinExistence type="predicted"/>
<dbReference type="AlphaFoldDB" id="A0A8T0ET88"/>
<keyword evidence="2" id="KW-1185">Reference proteome</keyword>
<reference evidence="1" key="2">
    <citation type="submission" date="2020-06" db="EMBL/GenBank/DDBJ databases">
        <authorList>
            <person name="Sheffer M."/>
        </authorList>
    </citation>
    <scope>NUCLEOTIDE SEQUENCE</scope>
</reference>
<accession>A0A8T0ET88</accession>
<gene>
    <name evidence="1" type="ORF">HNY73_011885</name>
</gene>
<name>A0A8T0ET88_ARGBR</name>
<comment type="caution">
    <text evidence="1">The sequence shown here is derived from an EMBL/GenBank/DDBJ whole genome shotgun (WGS) entry which is preliminary data.</text>
</comment>
<reference evidence="1" key="1">
    <citation type="journal article" date="2020" name="bioRxiv">
        <title>Chromosome-level reference genome of the European wasp spider Argiope bruennichi: a resource for studies on range expansion and evolutionary adaptation.</title>
        <authorList>
            <person name="Sheffer M.M."/>
            <person name="Hoppe A."/>
            <person name="Krehenwinkel H."/>
            <person name="Uhl G."/>
            <person name="Kuss A.W."/>
            <person name="Jensen L."/>
            <person name="Jensen C."/>
            <person name="Gillespie R.G."/>
            <person name="Hoff K.J."/>
            <person name="Prost S."/>
        </authorList>
    </citation>
    <scope>NUCLEOTIDE SEQUENCE</scope>
</reference>
<evidence type="ECO:0000313" key="1">
    <source>
        <dbReference type="EMBL" id="KAF8781496.1"/>
    </source>
</evidence>
<organism evidence="1 2">
    <name type="scientific">Argiope bruennichi</name>
    <name type="common">Wasp spider</name>
    <name type="synonym">Aranea bruennichi</name>
    <dbReference type="NCBI Taxonomy" id="94029"/>
    <lineage>
        <taxon>Eukaryota</taxon>
        <taxon>Metazoa</taxon>
        <taxon>Ecdysozoa</taxon>
        <taxon>Arthropoda</taxon>
        <taxon>Chelicerata</taxon>
        <taxon>Arachnida</taxon>
        <taxon>Araneae</taxon>
        <taxon>Araneomorphae</taxon>
        <taxon>Entelegynae</taxon>
        <taxon>Araneoidea</taxon>
        <taxon>Araneidae</taxon>
        <taxon>Argiope</taxon>
    </lineage>
</organism>
<evidence type="ECO:0000313" key="2">
    <source>
        <dbReference type="Proteomes" id="UP000807504"/>
    </source>
</evidence>
<dbReference type="EMBL" id="JABXBU010001863">
    <property type="protein sequence ID" value="KAF8781496.1"/>
    <property type="molecule type" value="Genomic_DNA"/>
</dbReference>
<protein>
    <submittedName>
        <fullName evidence="1">Uncharacterized protein</fullName>
    </submittedName>
</protein>